<sequence length="101" mass="11484">MMFRCAFPAYYSGIHMSRFECARRRKLPARYASIVMPFILSIMMTFIVSLIATAKSLGFTHPELASSWMGAWALSWVVAFPVLLAILPIVRRMVAMLCEPH</sequence>
<keyword evidence="1" id="KW-1133">Transmembrane helix</keyword>
<accession>C4WF53</accession>
<evidence type="ECO:0008006" key="4">
    <source>
        <dbReference type="Google" id="ProtNLM"/>
    </source>
</evidence>
<dbReference type="HOGENOM" id="CLU_173298_0_2_5"/>
<dbReference type="AlphaFoldDB" id="C4WF53"/>
<feature type="transmembrane region" description="Helical" evidence="1">
    <location>
        <begin position="31"/>
        <end position="52"/>
    </location>
</feature>
<evidence type="ECO:0000313" key="2">
    <source>
        <dbReference type="EMBL" id="EEQ96189.1"/>
    </source>
</evidence>
<name>C4WF53_9HYPH</name>
<keyword evidence="1" id="KW-0812">Transmembrane</keyword>
<keyword evidence="1" id="KW-0472">Membrane</keyword>
<dbReference type="EMBL" id="ACQA01000001">
    <property type="protein sequence ID" value="EEQ96189.1"/>
    <property type="molecule type" value="Genomic_DNA"/>
</dbReference>
<evidence type="ECO:0000313" key="3">
    <source>
        <dbReference type="Proteomes" id="UP000004386"/>
    </source>
</evidence>
<reference evidence="2 3" key="1">
    <citation type="submission" date="2009-05" db="EMBL/GenBank/DDBJ databases">
        <authorList>
            <person name="Setubal J.C."/>
            <person name="Boyle S."/>
            <person name="Crasta O.R."/>
            <person name="Gillespie J.J."/>
            <person name="Kenyon R.W."/>
            <person name="Lu J."/>
            <person name="Mane S."/>
            <person name="Nagrani S."/>
            <person name="Shallom J.M."/>
            <person name="Shallom S."/>
            <person name="Shukla M."/>
            <person name="Snyder E.E."/>
            <person name="Sobral B.W."/>
            <person name="Wattam A.R."/>
            <person name="Will R."/>
            <person name="Williams K."/>
            <person name="Yoo H."/>
            <person name="Munk C."/>
            <person name="Tapia R."/>
            <person name="Green L."/>
            <person name="Rogers Y."/>
            <person name="Detter J.C."/>
            <person name="Bruce D."/>
            <person name="Brettin T.S."/>
            <person name="Tsolis R."/>
        </authorList>
    </citation>
    <scope>NUCLEOTIDE SEQUENCE [LARGE SCALE GENOMIC DNA]</scope>
    <source>
        <strain evidence="2 3">LMG 3301</strain>
    </source>
</reference>
<proteinExistence type="predicted"/>
<gene>
    <name evidence="2" type="ORF">OINT_1001610</name>
</gene>
<feature type="transmembrane region" description="Helical" evidence="1">
    <location>
        <begin position="72"/>
        <end position="90"/>
    </location>
</feature>
<protein>
    <recommendedName>
        <fullName evidence="4">DUF2798 domain-containing protein</fullName>
    </recommendedName>
</protein>
<comment type="caution">
    <text evidence="2">The sequence shown here is derived from an EMBL/GenBank/DDBJ whole genome shotgun (WGS) entry which is preliminary data.</text>
</comment>
<dbReference type="InterPro" id="IPR021529">
    <property type="entry name" value="DUF2798"/>
</dbReference>
<evidence type="ECO:0000256" key="1">
    <source>
        <dbReference type="SAM" id="Phobius"/>
    </source>
</evidence>
<dbReference type="Proteomes" id="UP000004386">
    <property type="component" value="Unassembled WGS sequence"/>
</dbReference>
<dbReference type="Pfam" id="PF11391">
    <property type="entry name" value="DUF2798"/>
    <property type="match status" value="1"/>
</dbReference>
<organism evidence="2 3">
    <name type="scientific">Brucella intermedia LMG 3301</name>
    <dbReference type="NCBI Taxonomy" id="641118"/>
    <lineage>
        <taxon>Bacteria</taxon>
        <taxon>Pseudomonadati</taxon>
        <taxon>Pseudomonadota</taxon>
        <taxon>Alphaproteobacteria</taxon>
        <taxon>Hyphomicrobiales</taxon>
        <taxon>Brucellaceae</taxon>
        <taxon>Brucella/Ochrobactrum group</taxon>
        <taxon>Brucella</taxon>
    </lineage>
</organism>